<organism evidence="5 6">
    <name type="scientific">Saprospira grandis (strain Lewin)</name>
    <dbReference type="NCBI Taxonomy" id="984262"/>
    <lineage>
        <taxon>Bacteria</taxon>
        <taxon>Pseudomonadati</taxon>
        <taxon>Bacteroidota</taxon>
        <taxon>Saprospiria</taxon>
        <taxon>Saprospirales</taxon>
        <taxon>Saprospiraceae</taxon>
        <taxon>Saprospira</taxon>
    </lineage>
</organism>
<dbReference type="UniPathway" id="UPA00079"/>
<dbReference type="EMBL" id="CP002831">
    <property type="protein sequence ID" value="AFC23515.1"/>
    <property type="molecule type" value="Genomic_DNA"/>
</dbReference>
<dbReference type="InterPro" id="IPR030869">
    <property type="entry name" value="MqnD"/>
</dbReference>
<comment type="similarity">
    <text evidence="4">Belongs to the MqnA/MqnD family. MqnD subfamily.</text>
</comment>
<dbReference type="Pfam" id="PF02621">
    <property type="entry name" value="VitK2_biosynth"/>
    <property type="match status" value="1"/>
</dbReference>
<dbReference type="KEGG" id="sgn:SGRA_0777"/>
<dbReference type="OrthoDB" id="9809439at2"/>
<dbReference type="Gene3D" id="3.40.190.10">
    <property type="entry name" value="Periplasmic binding protein-like II"/>
    <property type="match status" value="2"/>
</dbReference>
<keyword evidence="3 4" id="KW-0456">Lyase</keyword>
<evidence type="ECO:0000313" key="5">
    <source>
        <dbReference type="EMBL" id="AFC23515.1"/>
    </source>
</evidence>
<dbReference type="PANTHER" id="PTHR37167">
    <property type="entry name" value="1,4-DIHYDROXY-6-NAPHTOATE SYNTHASE"/>
    <property type="match status" value="1"/>
</dbReference>
<reference evidence="5 6" key="1">
    <citation type="journal article" date="2012" name="Stand. Genomic Sci.">
        <title>Complete genome sequencing and analysis of Saprospira grandis str. Lewin, a predatory marine bacterium.</title>
        <authorList>
            <person name="Saw J.H."/>
            <person name="Yuryev A."/>
            <person name="Kanbe M."/>
            <person name="Hou S."/>
            <person name="Young A.G."/>
            <person name="Aizawa S."/>
            <person name="Alam M."/>
        </authorList>
    </citation>
    <scope>NUCLEOTIDE SEQUENCE [LARGE SCALE GENOMIC DNA]</scope>
    <source>
        <strain evidence="5 6">Lewin</strain>
    </source>
</reference>
<dbReference type="HOGENOM" id="CLU_070326_0_0_10"/>
<dbReference type="GO" id="GO:0016830">
    <property type="term" value="F:carbon-carbon lyase activity"/>
    <property type="evidence" value="ECO:0007669"/>
    <property type="project" value="UniProtKB-UniRule"/>
</dbReference>
<accession>H6L1X8</accession>
<comment type="function">
    <text evidence="4">Catalyzes the conversion of cyclic dehypoxanthine futalosine (cyclic DHFL) into 1,4-dihydroxy-6-naphthoate, a step in the biosynthesis of menaquinone (MK, vitamin K2).</text>
</comment>
<evidence type="ECO:0000256" key="3">
    <source>
        <dbReference type="ARBA" id="ARBA00023239"/>
    </source>
</evidence>
<dbReference type="HAMAP" id="MF_00996">
    <property type="entry name" value="MqnD"/>
    <property type="match status" value="1"/>
</dbReference>
<sequence length="273" mass="30049">MEKIKIGYSPCPNDTFIFDALVHGKIDTEGLEFEVHHADVEELNRLAFAGELPICKLSYHAFAHLWKDYQLLRAGSALGNNCGPLLVGARPFGAAEVAGAKIAIPGQHTTANFLLSFAFPGAQNRQEYLFSDIEGAVLGGQVDLGLLIHENRFTYAQRGLHKVMDLGQHWEEQTGLPIPLGGIAVRRDLPEELKQKIGRLLRKSVEYAFAHPRASAEYVAEHAQEMDAEVCQLHINLYVTENSIDFGPKGEAAIAQLMQSLGIQADLPLWVAI</sequence>
<keyword evidence="2 4" id="KW-0474">Menaquinone biosynthesis</keyword>
<dbReference type="RefSeq" id="WP_015691169.1">
    <property type="nucleotide sequence ID" value="NC_016940.1"/>
</dbReference>
<evidence type="ECO:0000256" key="2">
    <source>
        <dbReference type="ARBA" id="ARBA00022428"/>
    </source>
</evidence>
<dbReference type="PANTHER" id="PTHR37167:SF1">
    <property type="entry name" value="1,4-DIHYDROXY-6-NAPHTOATE SYNTHASE"/>
    <property type="match status" value="1"/>
</dbReference>
<gene>
    <name evidence="4" type="primary">mqnD</name>
    <name evidence="5" type="ordered locus">SGRA_0777</name>
</gene>
<evidence type="ECO:0000256" key="4">
    <source>
        <dbReference type="HAMAP-Rule" id="MF_00996"/>
    </source>
</evidence>
<dbReference type="InterPro" id="IPR003773">
    <property type="entry name" value="Menaquinone_biosynth"/>
</dbReference>
<dbReference type="AlphaFoldDB" id="H6L1X8"/>
<dbReference type="SUPFAM" id="SSF53850">
    <property type="entry name" value="Periplasmic binding protein-like II"/>
    <property type="match status" value="1"/>
</dbReference>
<evidence type="ECO:0000256" key="1">
    <source>
        <dbReference type="ARBA" id="ARBA00004863"/>
    </source>
</evidence>
<feature type="active site" description="Proton acceptor" evidence="4">
    <location>
        <position position="149"/>
    </location>
</feature>
<protein>
    <recommendedName>
        <fullName evidence="4">1,4-dihydroxy-6-naphtoate synthase</fullName>
        <ecNumber evidence="4">4.1.99.29</ecNumber>
    </recommendedName>
    <alternativeName>
        <fullName evidence="4">Menaquinone biosynthetic enzyme MqnD</fullName>
    </alternativeName>
</protein>
<dbReference type="Proteomes" id="UP000007519">
    <property type="component" value="Chromosome"/>
</dbReference>
<name>H6L1X8_SAPGL</name>
<keyword evidence="6" id="KW-1185">Reference proteome</keyword>
<dbReference type="CDD" id="cd13635">
    <property type="entry name" value="PBP2_Ttha1568_Mqnd"/>
    <property type="match status" value="1"/>
</dbReference>
<evidence type="ECO:0000313" key="6">
    <source>
        <dbReference type="Proteomes" id="UP000007519"/>
    </source>
</evidence>
<dbReference type="GO" id="GO:0009234">
    <property type="term" value="P:menaquinone biosynthetic process"/>
    <property type="evidence" value="ECO:0007669"/>
    <property type="project" value="UniProtKB-UniRule"/>
</dbReference>
<dbReference type="STRING" id="984262.SGRA_0777"/>
<feature type="binding site" evidence="4">
    <location>
        <begin position="110"/>
        <end position="111"/>
    </location>
    <ligand>
        <name>substrate</name>
    </ligand>
</feature>
<feature type="binding site" evidence="4">
    <location>
        <begin position="56"/>
        <end position="58"/>
    </location>
    <ligand>
        <name>substrate</name>
    </ligand>
</feature>
<comment type="catalytic activity">
    <reaction evidence="4">
        <text>cyclic dehypoxanthinylfutalosinate = 1,4-dihydroxy-6-naphthoate + dihydroxyacetone</text>
        <dbReference type="Rhea" id="RHEA:33087"/>
        <dbReference type="ChEBI" id="CHEBI:16016"/>
        <dbReference type="ChEBI" id="CHEBI:64254"/>
        <dbReference type="ChEBI" id="CHEBI:64270"/>
        <dbReference type="EC" id="4.1.99.29"/>
    </reaction>
</comment>
<dbReference type="eggNOG" id="COG2107">
    <property type="taxonomic scope" value="Bacteria"/>
</dbReference>
<proteinExistence type="inferred from homology"/>
<comment type="pathway">
    <text evidence="1 4">Quinol/quinone metabolism; menaquinone biosynthesis.</text>
</comment>
<dbReference type="EC" id="4.1.99.29" evidence="4"/>